<evidence type="ECO:0000256" key="1">
    <source>
        <dbReference type="ARBA" id="ARBA00023239"/>
    </source>
</evidence>
<dbReference type="GO" id="GO:0016829">
    <property type="term" value="F:lyase activity"/>
    <property type="evidence" value="ECO:0007669"/>
    <property type="project" value="UniProtKB-KW"/>
</dbReference>
<gene>
    <name evidence="2" type="ORF">CEY11_09750</name>
</gene>
<keyword evidence="3" id="KW-1185">Reference proteome</keyword>
<dbReference type="RefSeq" id="WP_088603164.1">
    <property type="nucleotide sequence ID" value="NZ_NJIH01000004.1"/>
</dbReference>
<protein>
    <submittedName>
        <fullName evidence="2">3-isopropylmalate dehydratase</fullName>
    </submittedName>
</protein>
<dbReference type="Proteomes" id="UP000214603">
    <property type="component" value="Unassembled WGS sequence"/>
</dbReference>
<comment type="caution">
    <text evidence="2">The sequence shown here is derived from an EMBL/GenBank/DDBJ whole genome shotgun (WGS) entry which is preliminary data.</text>
</comment>
<dbReference type="InterPro" id="IPR050075">
    <property type="entry name" value="LeuD"/>
</dbReference>
<dbReference type="PANTHER" id="PTHR43345:SF2">
    <property type="entry name" value="3-ISOPROPYLMALATE DEHYDRATASE SMALL SUBUNIT 1"/>
    <property type="match status" value="1"/>
</dbReference>
<evidence type="ECO:0000313" key="2">
    <source>
        <dbReference type="EMBL" id="OWT62076.1"/>
    </source>
</evidence>
<proteinExistence type="predicted"/>
<dbReference type="AlphaFoldDB" id="A0A225ML70"/>
<keyword evidence="1" id="KW-0456">Lyase</keyword>
<accession>A0A225ML70</accession>
<name>A0A225ML70_9BURK</name>
<evidence type="ECO:0000313" key="3">
    <source>
        <dbReference type="Proteomes" id="UP000214603"/>
    </source>
</evidence>
<reference evidence="3" key="1">
    <citation type="submission" date="2017-06" db="EMBL/GenBank/DDBJ databases">
        <title>Herbaspirillum phytohormonus sp. nov., isolated from the root nodule of Robinia pseudoacacia in lead-zinc mine.</title>
        <authorList>
            <person name="Fan M."/>
            <person name="Lin Y."/>
        </authorList>
    </citation>
    <scope>NUCLEOTIDE SEQUENCE [LARGE SCALE GENOMIC DNA]</scope>
    <source>
        <strain evidence="3">SC-089</strain>
    </source>
</reference>
<dbReference type="OrthoDB" id="8717467at2"/>
<dbReference type="Gene3D" id="3.20.19.10">
    <property type="entry name" value="Aconitase, domain 4"/>
    <property type="match status" value="1"/>
</dbReference>
<dbReference type="InterPro" id="IPR015928">
    <property type="entry name" value="Aconitase/3IPM_dehydase_swvl"/>
</dbReference>
<dbReference type="SUPFAM" id="SSF52016">
    <property type="entry name" value="LeuD/IlvD-like"/>
    <property type="match status" value="1"/>
</dbReference>
<dbReference type="PANTHER" id="PTHR43345">
    <property type="entry name" value="3-ISOPROPYLMALATE DEHYDRATASE SMALL SUBUNIT 2-RELATED-RELATED"/>
    <property type="match status" value="1"/>
</dbReference>
<dbReference type="EMBL" id="NJIH01000004">
    <property type="protein sequence ID" value="OWT62076.1"/>
    <property type="molecule type" value="Genomic_DNA"/>
</dbReference>
<organism evidence="2 3">
    <name type="scientific">Candidimonas nitroreducens</name>
    <dbReference type="NCBI Taxonomy" id="683354"/>
    <lineage>
        <taxon>Bacteria</taxon>
        <taxon>Pseudomonadati</taxon>
        <taxon>Pseudomonadota</taxon>
        <taxon>Betaproteobacteria</taxon>
        <taxon>Burkholderiales</taxon>
        <taxon>Alcaligenaceae</taxon>
        <taxon>Candidimonas</taxon>
    </lineage>
</organism>
<sequence length="181" mass="19685">MGTFEGWKTRGRCHVLGDDIPHDGAVMPFDLVTAKVRDPELLISHLFEAVDPGLRARLQPGDFIVAGRNFLCGKAHNQGLIALKALQIRILCESMPFRSFRGAIGLALPCLVGCTGITGFLKDGDEIEADLETGEVIRLAAGESKNYPPISPTVKAIVEEGGMRGMLAKWLEDHPERRLPA</sequence>